<dbReference type="EMBL" id="QYZD01000012">
    <property type="protein sequence ID" value="RJG23132.1"/>
    <property type="molecule type" value="Genomic_DNA"/>
</dbReference>
<dbReference type="Proteomes" id="UP000266177">
    <property type="component" value="Unassembled WGS sequence"/>
</dbReference>
<proteinExistence type="predicted"/>
<reference evidence="1 2" key="1">
    <citation type="submission" date="2018-09" db="EMBL/GenBank/DDBJ databases">
        <title>Paenibacillus SK2017-BO5.</title>
        <authorList>
            <person name="Piskunova J.V."/>
            <person name="Dubiley S.A."/>
            <person name="Severinov K.V."/>
        </authorList>
    </citation>
    <scope>NUCLEOTIDE SEQUENCE [LARGE SCALE GENOMIC DNA]</scope>
    <source>
        <strain evidence="1 2">BO5</strain>
    </source>
</reference>
<dbReference type="AlphaFoldDB" id="A0A3A3GG43"/>
<organism evidence="1 2">
    <name type="scientific">Paenibacillus thiaminolyticus</name>
    <name type="common">Bacillus thiaminolyticus</name>
    <dbReference type="NCBI Taxonomy" id="49283"/>
    <lineage>
        <taxon>Bacteria</taxon>
        <taxon>Bacillati</taxon>
        <taxon>Bacillota</taxon>
        <taxon>Bacilli</taxon>
        <taxon>Bacillales</taxon>
        <taxon>Paenibacillaceae</taxon>
        <taxon>Paenibacillus</taxon>
    </lineage>
</organism>
<evidence type="ECO:0000313" key="1">
    <source>
        <dbReference type="EMBL" id="RJG23132.1"/>
    </source>
</evidence>
<accession>A0A3A3GG43</accession>
<evidence type="ECO:0000313" key="2">
    <source>
        <dbReference type="Proteomes" id="UP000266177"/>
    </source>
</evidence>
<dbReference type="OrthoDB" id="2606144at2"/>
<gene>
    <name evidence="1" type="ORF">DQX05_14775</name>
</gene>
<protein>
    <submittedName>
        <fullName evidence="1">Uncharacterized protein</fullName>
    </submittedName>
</protein>
<name>A0A3A3GG43_PANTH</name>
<dbReference type="RefSeq" id="WP_119794341.1">
    <property type="nucleotide sequence ID" value="NZ_QYZD01000012.1"/>
</dbReference>
<sequence length="170" mass="18919">MLFSRIVQLPSFMLVGEYCETLEEMRRVCRTLPFLHGSGLLPPEAHRYSIGLGMNGLFFAGIPFAHSLRCPEPAKQLTFLSYQGGIYRVFEADGARLRGKHKGLGGKQEGLTLPEVVPPDGRNVVYEFRRSGNSYAESRLYIPVGRLSAEASALSRFRGRDARRSKLAVA</sequence>
<comment type="caution">
    <text evidence="1">The sequence shown here is derived from an EMBL/GenBank/DDBJ whole genome shotgun (WGS) entry which is preliminary data.</text>
</comment>